<name>X1JST3_9ZZZZ</name>
<keyword evidence="1" id="KW-0472">Membrane</keyword>
<keyword evidence="1" id="KW-1133">Transmembrane helix</keyword>
<feature type="transmembrane region" description="Helical" evidence="1">
    <location>
        <begin position="12"/>
        <end position="39"/>
    </location>
</feature>
<dbReference type="EMBL" id="BARU01042114">
    <property type="protein sequence ID" value="GAH81339.1"/>
    <property type="molecule type" value="Genomic_DNA"/>
</dbReference>
<gene>
    <name evidence="2" type="ORF">S03H2_64775</name>
</gene>
<proteinExistence type="predicted"/>
<protein>
    <submittedName>
        <fullName evidence="2">Uncharacterized protein</fullName>
    </submittedName>
</protein>
<reference evidence="2" key="1">
    <citation type="journal article" date="2014" name="Front. Microbiol.">
        <title>High frequency of phylogenetically diverse reductive dehalogenase-homologous genes in deep subseafloor sedimentary metagenomes.</title>
        <authorList>
            <person name="Kawai M."/>
            <person name="Futagami T."/>
            <person name="Toyoda A."/>
            <person name="Takaki Y."/>
            <person name="Nishi S."/>
            <person name="Hori S."/>
            <person name="Arai W."/>
            <person name="Tsubouchi T."/>
            <person name="Morono Y."/>
            <person name="Uchiyama I."/>
            <person name="Ito T."/>
            <person name="Fujiyama A."/>
            <person name="Inagaki F."/>
            <person name="Takami H."/>
        </authorList>
    </citation>
    <scope>NUCLEOTIDE SEQUENCE</scope>
    <source>
        <strain evidence="2">Expedition CK06-06</strain>
    </source>
</reference>
<dbReference type="AlphaFoldDB" id="X1JST3"/>
<evidence type="ECO:0000313" key="2">
    <source>
        <dbReference type="EMBL" id="GAH81339.1"/>
    </source>
</evidence>
<sequence>MTKYYKNEGIMKILTILGALVGLVYIINGFAGLAGYSFLPLIVNIQLIDRIITLVIGLVVVVLTFLVAWKPNRPLPFHWLILLILVILLVIFAAGIWACVLVLIAAIIGLIEEL</sequence>
<comment type="caution">
    <text evidence="2">The sequence shown here is derived from an EMBL/GenBank/DDBJ whole genome shotgun (WGS) entry which is preliminary data.</text>
</comment>
<feature type="transmembrane region" description="Helical" evidence="1">
    <location>
        <begin position="51"/>
        <end position="69"/>
    </location>
</feature>
<keyword evidence="1" id="KW-0812">Transmembrane</keyword>
<feature type="transmembrane region" description="Helical" evidence="1">
    <location>
        <begin position="81"/>
        <end position="111"/>
    </location>
</feature>
<evidence type="ECO:0000256" key="1">
    <source>
        <dbReference type="SAM" id="Phobius"/>
    </source>
</evidence>
<organism evidence="2">
    <name type="scientific">marine sediment metagenome</name>
    <dbReference type="NCBI Taxonomy" id="412755"/>
    <lineage>
        <taxon>unclassified sequences</taxon>
        <taxon>metagenomes</taxon>
        <taxon>ecological metagenomes</taxon>
    </lineage>
</organism>
<accession>X1JST3</accession>